<feature type="domain" description="Glycosyltransferase 2-like" evidence="2">
    <location>
        <begin position="4"/>
        <end position="115"/>
    </location>
</feature>
<keyword evidence="3" id="KW-0808">Transferase</keyword>
<sequence>MLISVAIIAKDAEKTIASTLESLKVFEDVVIYDNGSTDNTKSICKEYENVNYVVGEFSGFGPTKNKAAEFCKHDWILSLDADEVLTAEFIEELKSIDLKDENVYTINRVNYYKKQKITHCWANDIIVRVYNRKKTAFNDLHVHEKVINEGFNTVGLKSEVNHFPYSTVTDFIIKLDRYSTIFAKDNAGKKSSSPLKAILNAKFSFFKTYIIKRGFLDGYAGLVIAFSHMATNFYKYIKLYEANKELEK</sequence>
<dbReference type="SUPFAM" id="SSF53448">
    <property type="entry name" value="Nucleotide-diphospho-sugar transferases"/>
    <property type="match status" value="1"/>
</dbReference>
<dbReference type="InterPro" id="IPR029044">
    <property type="entry name" value="Nucleotide-diphossugar_trans"/>
</dbReference>
<dbReference type="OrthoDB" id="9815923at2"/>
<dbReference type="PANTHER" id="PTHR43630">
    <property type="entry name" value="POLY-BETA-1,6-N-ACETYL-D-GLUCOSAMINE SYNTHASE"/>
    <property type="match status" value="1"/>
</dbReference>
<protein>
    <submittedName>
        <fullName evidence="3">Glycosyltransferase family 2 protein</fullName>
    </submittedName>
</protein>
<dbReference type="Pfam" id="PF00535">
    <property type="entry name" value="Glycos_transf_2"/>
    <property type="match status" value="1"/>
</dbReference>
<dbReference type="GO" id="GO:0016740">
    <property type="term" value="F:transferase activity"/>
    <property type="evidence" value="ECO:0007669"/>
    <property type="project" value="UniProtKB-KW"/>
</dbReference>
<dbReference type="RefSeq" id="WP_152306609.1">
    <property type="nucleotide sequence ID" value="NZ_CP043617.1"/>
</dbReference>
<dbReference type="KEGG" id="sulg:FJR48_02570"/>
<comment type="similarity">
    <text evidence="1">Belongs to the glycosyltransferase 2 family. WaaE/KdtX subfamily.</text>
</comment>
<gene>
    <name evidence="3" type="ORF">FJR48_02570</name>
</gene>
<proteinExistence type="inferred from homology"/>
<evidence type="ECO:0000259" key="2">
    <source>
        <dbReference type="Pfam" id="PF00535"/>
    </source>
</evidence>
<keyword evidence="4" id="KW-1185">Reference proteome</keyword>
<evidence type="ECO:0000313" key="4">
    <source>
        <dbReference type="Proteomes" id="UP000326944"/>
    </source>
</evidence>
<evidence type="ECO:0000256" key="1">
    <source>
        <dbReference type="ARBA" id="ARBA00038494"/>
    </source>
</evidence>
<organism evidence="3 4">
    <name type="scientific">Sulfurimonas lithotrophica</name>
    <dbReference type="NCBI Taxonomy" id="2590022"/>
    <lineage>
        <taxon>Bacteria</taxon>
        <taxon>Pseudomonadati</taxon>
        <taxon>Campylobacterota</taxon>
        <taxon>Epsilonproteobacteria</taxon>
        <taxon>Campylobacterales</taxon>
        <taxon>Sulfurimonadaceae</taxon>
        <taxon>Sulfurimonas</taxon>
    </lineage>
</organism>
<dbReference type="CDD" id="cd02511">
    <property type="entry name" value="Beta4Glucosyltransferase"/>
    <property type="match status" value="1"/>
</dbReference>
<dbReference type="Gene3D" id="3.90.550.10">
    <property type="entry name" value="Spore Coat Polysaccharide Biosynthesis Protein SpsA, Chain A"/>
    <property type="match status" value="1"/>
</dbReference>
<dbReference type="EMBL" id="CP043617">
    <property type="protein sequence ID" value="QFR48666.1"/>
    <property type="molecule type" value="Genomic_DNA"/>
</dbReference>
<accession>A0A5P8NZ19</accession>
<dbReference type="AlphaFoldDB" id="A0A5P8NZ19"/>
<dbReference type="PANTHER" id="PTHR43630:SF2">
    <property type="entry name" value="GLYCOSYLTRANSFERASE"/>
    <property type="match status" value="1"/>
</dbReference>
<reference evidence="3 4" key="1">
    <citation type="submission" date="2019-09" db="EMBL/GenBank/DDBJ databases">
        <title>Sulfurimonas gotlandica sp. nov., a chemoautotrophic and psychrotolerant epsilonproteobacterium isolated from a pelagic redoxcline, and an emended description of the genus Sulfurimonas.</title>
        <authorList>
            <person name="Wang S."/>
            <person name="Jiang L."/>
            <person name="Shao S."/>
        </authorList>
    </citation>
    <scope>NUCLEOTIDE SEQUENCE [LARGE SCALE GENOMIC DNA]</scope>
    <source>
        <strain evidence="3 4">GYSZ_1</strain>
    </source>
</reference>
<evidence type="ECO:0000313" key="3">
    <source>
        <dbReference type="EMBL" id="QFR48666.1"/>
    </source>
</evidence>
<dbReference type="Proteomes" id="UP000326944">
    <property type="component" value="Chromosome"/>
</dbReference>
<dbReference type="InterPro" id="IPR001173">
    <property type="entry name" value="Glyco_trans_2-like"/>
</dbReference>
<name>A0A5P8NZ19_9BACT</name>